<evidence type="ECO:0000313" key="5">
    <source>
        <dbReference type="Proteomes" id="UP001147747"/>
    </source>
</evidence>
<dbReference type="InterPro" id="IPR051122">
    <property type="entry name" value="SDR_DHRS6-like"/>
</dbReference>
<dbReference type="Pfam" id="PF23441">
    <property type="entry name" value="SDR"/>
    <property type="match status" value="1"/>
</dbReference>
<evidence type="ECO:0000256" key="1">
    <source>
        <dbReference type="ARBA" id="ARBA00006484"/>
    </source>
</evidence>
<dbReference type="InterPro" id="IPR036291">
    <property type="entry name" value="NAD(P)-bd_dom_sf"/>
</dbReference>
<dbReference type="EMBL" id="JAPZBU010000011">
    <property type="protein sequence ID" value="KAJ5378562.1"/>
    <property type="molecule type" value="Genomic_DNA"/>
</dbReference>
<reference evidence="4" key="2">
    <citation type="journal article" date="2023" name="IMA Fungus">
        <title>Comparative genomic study of the Penicillium genus elucidates a diverse pangenome and 15 lateral gene transfer events.</title>
        <authorList>
            <person name="Petersen C."/>
            <person name="Sorensen T."/>
            <person name="Nielsen M.R."/>
            <person name="Sondergaard T.E."/>
            <person name="Sorensen J.L."/>
            <person name="Fitzpatrick D.A."/>
            <person name="Frisvad J.C."/>
            <person name="Nielsen K.L."/>
        </authorList>
    </citation>
    <scope>NUCLEOTIDE SEQUENCE</scope>
    <source>
        <strain evidence="4">IBT 29677</strain>
    </source>
</reference>
<evidence type="ECO:0000256" key="3">
    <source>
        <dbReference type="ARBA" id="ARBA00023002"/>
    </source>
</evidence>
<reference evidence="4" key="1">
    <citation type="submission" date="2022-12" db="EMBL/GenBank/DDBJ databases">
        <authorList>
            <person name="Petersen C."/>
        </authorList>
    </citation>
    <scope>NUCLEOTIDE SEQUENCE</scope>
    <source>
        <strain evidence="4">IBT 29677</strain>
    </source>
</reference>
<dbReference type="GO" id="GO:0016491">
    <property type="term" value="F:oxidoreductase activity"/>
    <property type="evidence" value="ECO:0007669"/>
    <property type="project" value="UniProtKB-KW"/>
</dbReference>
<dbReference type="AlphaFoldDB" id="A0A9W9SH67"/>
<keyword evidence="3" id="KW-0560">Oxidoreductase</keyword>
<comment type="similarity">
    <text evidence="1">Belongs to the short-chain dehydrogenases/reductases (SDR) family.</text>
</comment>
<keyword evidence="2" id="KW-0521">NADP</keyword>
<name>A0A9W9SH67_9EURO</name>
<dbReference type="SUPFAM" id="SSF51735">
    <property type="entry name" value="NAD(P)-binding Rossmann-fold domains"/>
    <property type="match status" value="1"/>
</dbReference>
<dbReference type="RefSeq" id="XP_056482348.1">
    <property type="nucleotide sequence ID" value="XM_056636318.1"/>
</dbReference>
<protein>
    <submittedName>
        <fullName evidence="4">Uncharacterized protein</fullName>
    </submittedName>
</protein>
<dbReference type="GeneID" id="81375298"/>
<dbReference type="OrthoDB" id="294295at2759"/>
<accession>A0A9W9SH67</accession>
<dbReference type="CDD" id="cd05233">
    <property type="entry name" value="SDR_c"/>
    <property type="match status" value="1"/>
</dbReference>
<evidence type="ECO:0000256" key="2">
    <source>
        <dbReference type="ARBA" id="ARBA00022857"/>
    </source>
</evidence>
<comment type="caution">
    <text evidence="4">The sequence shown here is derived from an EMBL/GenBank/DDBJ whole genome shotgun (WGS) entry which is preliminary data.</text>
</comment>
<dbReference type="PANTHER" id="PTHR43477:SF1">
    <property type="entry name" value="DIHYDROANTICAPSIN 7-DEHYDROGENASE"/>
    <property type="match status" value="1"/>
</dbReference>
<keyword evidence="5" id="KW-1185">Reference proteome</keyword>
<dbReference type="PRINTS" id="PR00081">
    <property type="entry name" value="GDHRDH"/>
</dbReference>
<gene>
    <name evidence="4" type="ORF">N7509_011681</name>
</gene>
<dbReference type="InterPro" id="IPR057571">
    <property type="entry name" value="SDR_PhqE-like"/>
</dbReference>
<dbReference type="InterPro" id="IPR002347">
    <property type="entry name" value="SDR_fam"/>
</dbReference>
<dbReference type="Gene3D" id="3.40.50.720">
    <property type="entry name" value="NAD(P)-binding Rossmann-like Domain"/>
    <property type="match status" value="1"/>
</dbReference>
<sequence>MATNRLANKNILLIGGTSGIGFATAEAALANGANITISSSSEERVARALERLRESSPSRSSAIRTYVADLSTKEKLDATIETLLEFTAEISPVDHIVFTAGNIPPLASLPEASFIDLEAFMTVRVYGAIAIGKHAPKYMAIGKESSITLTSGTQARKPSHWLPPVVAGAVEGLMKGLAVTLSPVRVNVVTPGRIITELLDRIPKEMLKQQSEKAKDLSLTKDVGYPADTAEAYLYLMKDYFATGSVVTTNGGVLLV</sequence>
<dbReference type="PANTHER" id="PTHR43477">
    <property type="entry name" value="DIHYDROANTICAPSIN 7-DEHYDROGENASE"/>
    <property type="match status" value="1"/>
</dbReference>
<proteinExistence type="inferred from homology"/>
<evidence type="ECO:0000313" key="4">
    <source>
        <dbReference type="EMBL" id="KAJ5378562.1"/>
    </source>
</evidence>
<organism evidence="4 5">
    <name type="scientific">Penicillium cosmopolitanum</name>
    <dbReference type="NCBI Taxonomy" id="1131564"/>
    <lineage>
        <taxon>Eukaryota</taxon>
        <taxon>Fungi</taxon>
        <taxon>Dikarya</taxon>
        <taxon>Ascomycota</taxon>
        <taxon>Pezizomycotina</taxon>
        <taxon>Eurotiomycetes</taxon>
        <taxon>Eurotiomycetidae</taxon>
        <taxon>Eurotiales</taxon>
        <taxon>Aspergillaceae</taxon>
        <taxon>Penicillium</taxon>
    </lineage>
</organism>
<dbReference type="Proteomes" id="UP001147747">
    <property type="component" value="Unassembled WGS sequence"/>
</dbReference>